<dbReference type="Pfam" id="PF19538">
    <property type="entry name" value="DUF6062"/>
    <property type="match status" value="1"/>
</dbReference>
<dbReference type="STRING" id="246199.CUS_6746"/>
<reference evidence="1 2" key="1">
    <citation type="submission" date="2011-02" db="EMBL/GenBank/DDBJ databases">
        <authorList>
            <person name="Nelson K.E."/>
            <person name="Sutton G."/>
            <person name="Torralba M."/>
            <person name="Durkin S."/>
            <person name="Harkins D."/>
            <person name="Montgomery R."/>
            <person name="Ziemer C."/>
            <person name="Klaassens E."/>
            <person name="Ocuiv P."/>
            <person name="Morrison M."/>
        </authorList>
    </citation>
    <scope>NUCLEOTIDE SEQUENCE [LARGE SCALE GENOMIC DNA]</scope>
    <source>
        <strain evidence="1 2">8</strain>
    </source>
</reference>
<dbReference type="eggNOG" id="ENOG502ZBX8">
    <property type="taxonomic scope" value="Bacteria"/>
</dbReference>
<evidence type="ECO:0000313" key="2">
    <source>
        <dbReference type="Proteomes" id="UP000004259"/>
    </source>
</evidence>
<dbReference type="AlphaFoldDB" id="E9SCZ2"/>
<keyword evidence="2" id="KW-1185">Reference proteome</keyword>
<evidence type="ECO:0000313" key="1">
    <source>
        <dbReference type="EMBL" id="EGC02861.1"/>
    </source>
</evidence>
<name>E9SCZ2_RUMAL</name>
<accession>E9SCZ2</accession>
<organism evidence="1 2">
    <name type="scientific">Ruminococcus albus 8</name>
    <dbReference type="NCBI Taxonomy" id="246199"/>
    <lineage>
        <taxon>Bacteria</taxon>
        <taxon>Bacillati</taxon>
        <taxon>Bacillota</taxon>
        <taxon>Clostridia</taxon>
        <taxon>Eubacteriales</taxon>
        <taxon>Oscillospiraceae</taxon>
        <taxon>Ruminococcus</taxon>
    </lineage>
</organism>
<protein>
    <submittedName>
        <fullName evidence="1">Uncharacterized protein</fullName>
    </submittedName>
</protein>
<dbReference type="InterPro" id="IPR045706">
    <property type="entry name" value="DUF6062"/>
</dbReference>
<proteinExistence type="predicted"/>
<comment type="caution">
    <text evidence="1">The sequence shown here is derived from an EMBL/GenBank/DDBJ whole genome shotgun (WGS) entry which is preliminary data.</text>
</comment>
<sequence>MIFCTRLPERKSDKERTDTMRESILTIPVTEIFEPKCGCPICRLRDTLEQRTVDYIMGAAMMEPDVRIETNKQGFCKVHFEQMRACKNRLSLALMLSTHLQSLQKNVLKRQSIFEGKNAKQKRVSAVNNDCFVCNKVEWGMSRIMVTLFEMYEQQSEFRSLFSEQEMLCLPHYDMLVSACEDKMDKKIQVGFKEACAALTEKYLSELEKDVTHYCNMYDYRNSGADADWGNSKDSIERAIKFLTTR</sequence>
<dbReference type="EMBL" id="ADKM02000085">
    <property type="protein sequence ID" value="EGC02861.1"/>
    <property type="molecule type" value="Genomic_DNA"/>
</dbReference>
<dbReference type="Proteomes" id="UP000004259">
    <property type="component" value="Unassembled WGS sequence"/>
</dbReference>
<gene>
    <name evidence="1" type="ORF">CUS_6746</name>
</gene>